<evidence type="ECO:0000256" key="2">
    <source>
        <dbReference type="SAM" id="SignalP"/>
    </source>
</evidence>
<dbReference type="EMBL" id="RXHJ01000005">
    <property type="protein sequence ID" value="RSZ64472.1"/>
    <property type="molecule type" value="Genomic_DNA"/>
</dbReference>
<dbReference type="Proteomes" id="UP000274907">
    <property type="component" value="Unassembled WGS sequence"/>
</dbReference>
<dbReference type="RefSeq" id="WP_126120341.1">
    <property type="nucleotide sequence ID" value="NZ_RXHJ01000005.1"/>
</dbReference>
<dbReference type="PROSITE" id="PS51257">
    <property type="entry name" value="PROKAR_LIPOPROTEIN"/>
    <property type="match status" value="1"/>
</dbReference>
<evidence type="ECO:0000313" key="5">
    <source>
        <dbReference type="Proteomes" id="UP000274907"/>
    </source>
</evidence>
<feature type="chain" id="PRO_5038819614" evidence="2">
    <location>
        <begin position="29"/>
        <end position="160"/>
    </location>
</feature>
<name>A0A3S0BIQ0_9CORY</name>
<dbReference type="PANTHER" id="PTHR35936:SF19">
    <property type="entry name" value="AMINO-ACID-BINDING PROTEIN YXEM-RELATED"/>
    <property type="match status" value="1"/>
</dbReference>
<dbReference type="InterPro" id="IPR001638">
    <property type="entry name" value="Solute-binding_3/MltF_N"/>
</dbReference>
<accession>A0A3S0BIQ0</accession>
<comment type="caution">
    <text evidence="4">The sequence shown here is derived from an EMBL/GenBank/DDBJ whole genome shotgun (WGS) entry which is preliminary data.</text>
</comment>
<dbReference type="SUPFAM" id="SSF53850">
    <property type="entry name" value="Periplasmic binding protein-like II"/>
    <property type="match status" value="1"/>
</dbReference>
<dbReference type="PANTHER" id="PTHR35936">
    <property type="entry name" value="MEMBRANE-BOUND LYTIC MUREIN TRANSGLYCOSYLASE F"/>
    <property type="match status" value="1"/>
</dbReference>
<organism evidence="4 5">
    <name type="scientific">Corynebacterium hylobatis</name>
    <dbReference type="NCBI Taxonomy" id="1859290"/>
    <lineage>
        <taxon>Bacteria</taxon>
        <taxon>Bacillati</taxon>
        <taxon>Actinomycetota</taxon>
        <taxon>Actinomycetes</taxon>
        <taxon>Mycobacteriales</taxon>
        <taxon>Corynebacteriaceae</taxon>
        <taxon>Corynebacterium</taxon>
    </lineage>
</organism>
<gene>
    <name evidence="4" type="ORF">EAH68_05655</name>
</gene>
<keyword evidence="1 2" id="KW-0732">Signal</keyword>
<evidence type="ECO:0000256" key="1">
    <source>
        <dbReference type="ARBA" id="ARBA00022729"/>
    </source>
</evidence>
<dbReference type="Gene3D" id="3.40.190.10">
    <property type="entry name" value="Periplasmic binding protein-like II"/>
    <property type="match status" value="1"/>
</dbReference>
<proteinExistence type="predicted"/>
<keyword evidence="5" id="KW-1185">Reference proteome</keyword>
<protein>
    <submittedName>
        <fullName evidence="4">ABC transporter substrate-binding protein</fullName>
    </submittedName>
</protein>
<feature type="domain" description="Solute-binding protein family 3/N-terminal" evidence="3">
    <location>
        <begin position="43"/>
        <end position="126"/>
    </location>
</feature>
<evidence type="ECO:0000259" key="3">
    <source>
        <dbReference type="Pfam" id="PF00497"/>
    </source>
</evidence>
<evidence type="ECO:0000313" key="4">
    <source>
        <dbReference type="EMBL" id="RSZ64472.1"/>
    </source>
</evidence>
<reference evidence="4 5" key="1">
    <citation type="submission" date="2018-12" db="EMBL/GenBank/DDBJ databases">
        <title>YIM 101343 draft genome.</title>
        <authorList>
            <person name="Chen X."/>
        </authorList>
    </citation>
    <scope>NUCLEOTIDE SEQUENCE [LARGE SCALE GENOMIC DNA]</scope>
    <source>
        <strain evidence="4 5">YIM 101343</strain>
    </source>
</reference>
<sequence>MKPTMRLAGLLLAAVPLLSACGIVSSMPADVDGTMDRARDGTLVVGVSEHPPWVNIDGDTGEVTGSEAELLNSFARSINAEIEWRPGPESVLAERIRDGEVDVIAGGLTTAVPLSSHMALTRPYTAIDGDEEMVMGVRLGENELLVALERHLAREHGEIQ</sequence>
<feature type="signal peptide" evidence="2">
    <location>
        <begin position="1"/>
        <end position="28"/>
    </location>
</feature>
<dbReference type="AlphaFoldDB" id="A0A3S0BIQ0"/>
<dbReference type="OrthoDB" id="6150901at2"/>
<dbReference type="Pfam" id="PF00497">
    <property type="entry name" value="SBP_bac_3"/>
    <property type="match status" value="1"/>
</dbReference>